<protein>
    <recommendedName>
        <fullName evidence="2">T20D4.11-like domain-containing protein</fullName>
    </recommendedName>
</protein>
<name>A0A2G5TP11_9PELO</name>
<gene>
    <name evidence="3" type="primary">Cni-T08G5.2</name>
    <name evidence="3" type="synonym">Cnig_chr_V.g20746</name>
    <name evidence="3" type="ORF">B9Z55_020746</name>
</gene>
<feature type="domain" description="T20D4.11-like" evidence="2">
    <location>
        <begin position="172"/>
        <end position="266"/>
    </location>
</feature>
<dbReference type="InterPro" id="IPR002542">
    <property type="entry name" value="T20D4.11-like_dom"/>
</dbReference>
<feature type="signal peptide" evidence="1">
    <location>
        <begin position="1"/>
        <end position="16"/>
    </location>
</feature>
<feature type="chain" id="PRO_5013599703" description="T20D4.11-like domain-containing protein" evidence="1">
    <location>
        <begin position="17"/>
        <end position="287"/>
    </location>
</feature>
<sequence length="287" mass="33085">MKYFGVVFCILSFTDAAPLNSTSSECSVEKIEKIGDCVKDLVSTVEKISKWVDKEYKFDDGEKKEFRDKCDETQKCFVSVKSSCPDFPEEVTNELDVMCSRFNFIIDKFAECVPKLEEMKCVNEVFGPKSLKKTSNEKCKDLKEHEKCAIEEVQTACGEKFKEIFVELVKNEIRQCTKSVHDFQDTHVRVDGNQWLERNVSIELNAKCDEAMNCLHLLDNCAVFEDDDILWLEDFCDSYEFLTGNFFLPCAMKIDKNTRDPCVQHYLVNSPYFMVSLSTSSRIAPHL</sequence>
<dbReference type="Proteomes" id="UP000230233">
    <property type="component" value="Chromosome V"/>
</dbReference>
<dbReference type="EMBL" id="PDUG01000005">
    <property type="protein sequence ID" value="PIC29017.1"/>
    <property type="molecule type" value="Genomic_DNA"/>
</dbReference>
<dbReference type="PANTHER" id="PTHR37429">
    <property type="entry name" value="PROTEIN CBG19148-RELATED"/>
    <property type="match status" value="1"/>
</dbReference>
<dbReference type="Pfam" id="PF01579">
    <property type="entry name" value="DUF19"/>
    <property type="match status" value="2"/>
</dbReference>
<accession>A0A2G5TP11</accession>
<keyword evidence="1" id="KW-0732">Signal</keyword>
<comment type="caution">
    <text evidence="3">The sequence shown here is derived from an EMBL/GenBank/DDBJ whole genome shotgun (WGS) entry which is preliminary data.</text>
</comment>
<feature type="domain" description="T20D4.11-like" evidence="2">
    <location>
        <begin position="26"/>
        <end position="165"/>
    </location>
</feature>
<evidence type="ECO:0000259" key="2">
    <source>
        <dbReference type="Pfam" id="PF01579"/>
    </source>
</evidence>
<evidence type="ECO:0000256" key="1">
    <source>
        <dbReference type="SAM" id="SignalP"/>
    </source>
</evidence>
<dbReference type="AlphaFoldDB" id="A0A2G5TP11"/>
<keyword evidence="4" id="KW-1185">Reference proteome</keyword>
<dbReference type="PANTHER" id="PTHR37429:SF3">
    <property type="entry name" value="DUF19 DOMAIN-CONTAINING PROTEIN"/>
    <property type="match status" value="1"/>
</dbReference>
<evidence type="ECO:0000313" key="4">
    <source>
        <dbReference type="Proteomes" id="UP000230233"/>
    </source>
</evidence>
<evidence type="ECO:0000313" key="3">
    <source>
        <dbReference type="EMBL" id="PIC29017.1"/>
    </source>
</evidence>
<dbReference type="OrthoDB" id="5838832at2759"/>
<proteinExistence type="predicted"/>
<organism evidence="3 4">
    <name type="scientific">Caenorhabditis nigoni</name>
    <dbReference type="NCBI Taxonomy" id="1611254"/>
    <lineage>
        <taxon>Eukaryota</taxon>
        <taxon>Metazoa</taxon>
        <taxon>Ecdysozoa</taxon>
        <taxon>Nematoda</taxon>
        <taxon>Chromadorea</taxon>
        <taxon>Rhabditida</taxon>
        <taxon>Rhabditina</taxon>
        <taxon>Rhabditomorpha</taxon>
        <taxon>Rhabditoidea</taxon>
        <taxon>Rhabditidae</taxon>
        <taxon>Peloderinae</taxon>
        <taxon>Caenorhabditis</taxon>
    </lineage>
</organism>
<reference evidence="4" key="1">
    <citation type="submission" date="2017-10" db="EMBL/GenBank/DDBJ databases">
        <title>Rapid genome shrinkage in a self-fertile nematode reveals novel sperm competition proteins.</title>
        <authorList>
            <person name="Yin D."/>
            <person name="Schwarz E.M."/>
            <person name="Thomas C.G."/>
            <person name="Felde R.L."/>
            <person name="Korf I.F."/>
            <person name="Cutter A.D."/>
            <person name="Schartner C.M."/>
            <person name="Ralston E.J."/>
            <person name="Meyer B.J."/>
            <person name="Haag E.S."/>
        </authorList>
    </citation>
    <scope>NUCLEOTIDE SEQUENCE [LARGE SCALE GENOMIC DNA]</scope>
    <source>
        <strain evidence="4">JU1422</strain>
    </source>
</reference>